<evidence type="ECO:0000259" key="1">
    <source>
        <dbReference type="Pfam" id="PF00929"/>
    </source>
</evidence>
<dbReference type="NCBIfam" id="TIGR00573">
    <property type="entry name" value="dnaq"/>
    <property type="match status" value="1"/>
</dbReference>
<protein>
    <submittedName>
        <fullName evidence="2">DNA polymerase III epsilon subunit</fullName>
    </submittedName>
</protein>
<reference evidence="2" key="1">
    <citation type="submission" date="2013-08" db="EMBL/GenBank/DDBJ databases">
        <authorList>
            <person name="Mendez C."/>
            <person name="Richter M."/>
            <person name="Ferrer M."/>
            <person name="Sanchez J."/>
        </authorList>
    </citation>
    <scope>NUCLEOTIDE SEQUENCE</scope>
</reference>
<organism evidence="2">
    <name type="scientific">mine drainage metagenome</name>
    <dbReference type="NCBI Taxonomy" id="410659"/>
    <lineage>
        <taxon>unclassified sequences</taxon>
        <taxon>metagenomes</taxon>
        <taxon>ecological metagenomes</taxon>
    </lineage>
</organism>
<accession>T0ZKN9</accession>
<dbReference type="InterPro" id="IPR012337">
    <property type="entry name" value="RNaseH-like_sf"/>
</dbReference>
<feature type="non-terminal residue" evidence="2">
    <location>
        <position position="90"/>
    </location>
</feature>
<reference evidence="2" key="2">
    <citation type="journal article" date="2014" name="ISME J.">
        <title>Microbial stratification in low pH oxic and suboxic macroscopic growths along an acid mine drainage.</title>
        <authorList>
            <person name="Mendez-Garcia C."/>
            <person name="Mesa V."/>
            <person name="Sprenger R.R."/>
            <person name="Richter M."/>
            <person name="Diez M.S."/>
            <person name="Solano J."/>
            <person name="Bargiela R."/>
            <person name="Golyshina O.V."/>
            <person name="Manteca A."/>
            <person name="Ramos J.L."/>
            <person name="Gallego J.R."/>
            <person name="Llorente I."/>
            <person name="Martins Dos Santos V.A."/>
            <person name="Jensen O.N."/>
            <person name="Pelaez A.I."/>
            <person name="Sanchez J."/>
            <person name="Ferrer M."/>
        </authorList>
    </citation>
    <scope>NUCLEOTIDE SEQUENCE</scope>
</reference>
<feature type="domain" description="Exonuclease" evidence="1">
    <location>
        <begin position="4"/>
        <end position="90"/>
    </location>
</feature>
<name>T0ZKN9_9ZZZZ</name>
<dbReference type="PANTHER" id="PTHR30231">
    <property type="entry name" value="DNA POLYMERASE III SUBUNIT EPSILON"/>
    <property type="match status" value="1"/>
</dbReference>
<dbReference type="Gene3D" id="3.30.420.10">
    <property type="entry name" value="Ribonuclease H-like superfamily/Ribonuclease H"/>
    <property type="match status" value="1"/>
</dbReference>
<dbReference type="SUPFAM" id="SSF53098">
    <property type="entry name" value="Ribonuclease H-like"/>
    <property type="match status" value="1"/>
</dbReference>
<dbReference type="PANTHER" id="PTHR30231:SF41">
    <property type="entry name" value="DNA POLYMERASE III SUBUNIT EPSILON"/>
    <property type="match status" value="1"/>
</dbReference>
<proteinExistence type="predicted"/>
<dbReference type="GO" id="GO:0008408">
    <property type="term" value="F:3'-5' exonuclease activity"/>
    <property type="evidence" value="ECO:0007669"/>
    <property type="project" value="TreeGrafter"/>
</dbReference>
<dbReference type="InterPro" id="IPR036397">
    <property type="entry name" value="RNaseH_sf"/>
</dbReference>
<dbReference type="AlphaFoldDB" id="T0ZKN9"/>
<dbReference type="InterPro" id="IPR006054">
    <property type="entry name" value="DnaQ"/>
</dbReference>
<dbReference type="GO" id="GO:0003677">
    <property type="term" value="F:DNA binding"/>
    <property type="evidence" value="ECO:0007669"/>
    <property type="project" value="InterPro"/>
</dbReference>
<dbReference type="Pfam" id="PF00929">
    <property type="entry name" value="RNase_T"/>
    <property type="match status" value="1"/>
</dbReference>
<dbReference type="GO" id="GO:0003887">
    <property type="term" value="F:DNA-directed DNA polymerase activity"/>
    <property type="evidence" value="ECO:0007669"/>
    <property type="project" value="InterPro"/>
</dbReference>
<dbReference type="InterPro" id="IPR013520">
    <property type="entry name" value="Ribonucl_H"/>
</dbReference>
<dbReference type="EMBL" id="AUZX01011021">
    <property type="protein sequence ID" value="EQD45007.1"/>
    <property type="molecule type" value="Genomic_DNA"/>
</dbReference>
<dbReference type="GO" id="GO:0045004">
    <property type="term" value="P:DNA replication proofreading"/>
    <property type="evidence" value="ECO:0007669"/>
    <property type="project" value="TreeGrafter"/>
</dbReference>
<gene>
    <name evidence="2" type="ORF">B1A_15016</name>
</gene>
<evidence type="ECO:0000313" key="2">
    <source>
        <dbReference type="EMBL" id="EQD45007.1"/>
    </source>
</evidence>
<sequence>MRQVVLDTETTGLAPEDGHRIIEIGAVELKDRRMTGRDFWTYLNPERAIDAGATEVHGLRAEDLQDKPRFAEIVESLLEFLAGDELIIHN</sequence>
<dbReference type="GO" id="GO:0005829">
    <property type="term" value="C:cytosol"/>
    <property type="evidence" value="ECO:0007669"/>
    <property type="project" value="TreeGrafter"/>
</dbReference>
<comment type="caution">
    <text evidence="2">The sequence shown here is derived from an EMBL/GenBank/DDBJ whole genome shotgun (WGS) entry which is preliminary data.</text>
</comment>